<comment type="caution">
    <text evidence="1">The sequence shown here is derived from an EMBL/GenBank/DDBJ whole genome shotgun (WGS) entry which is preliminary data.</text>
</comment>
<evidence type="ECO:0000313" key="1">
    <source>
        <dbReference type="EMBL" id="KAL2557801.1"/>
    </source>
</evidence>
<sequence>MVTDILILGKLMRDQVERLKRVLKLCNHLDEGRHSRACLARNMELMAAQMLEIQRQQTAQIAVLNAYLQHGFVPPASPIYPLYQPGVYVNYYVNKEEQVTIHTPHQPIKKSSFEEMKWWIHSSTKIRGTTWRKIM</sequence>
<dbReference type="EMBL" id="JBFOLJ010000001">
    <property type="protein sequence ID" value="KAL2557801.1"/>
    <property type="molecule type" value="Genomic_DNA"/>
</dbReference>
<organism evidence="1 2">
    <name type="scientific">Forsythia ovata</name>
    <dbReference type="NCBI Taxonomy" id="205694"/>
    <lineage>
        <taxon>Eukaryota</taxon>
        <taxon>Viridiplantae</taxon>
        <taxon>Streptophyta</taxon>
        <taxon>Embryophyta</taxon>
        <taxon>Tracheophyta</taxon>
        <taxon>Spermatophyta</taxon>
        <taxon>Magnoliopsida</taxon>
        <taxon>eudicotyledons</taxon>
        <taxon>Gunneridae</taxon>
        <taxon>Pentapetalae</taxon>
        <taxon>asterids</taxon>
        <taxon>lamiids</taxon>
        <taxon>Lamiales</taxon>
        <taxon>Oleaceae</taxon>
        <taxon>Forsythieae</taxon>
        <taxon>Forsythia</taxon>
    </lineage>
</organism>
<dbReference type="AlphaFoldDB" id="A0ABD1X764"/>
<keyword evidence="2" id="KW-1185">Reference proteome</keyword>
<dbReference type="Proteomes" id="UP001604277">
    <property type="component" value="Unassembled WGS sequence"/>
</dbReference>
<name>A0ABD1X764_9LAMI</name>
<proteinExistence type="predicted"/>
<protein>
    <submittedName>
        <fullName evidence="1">Uncharacterized protein</fullName>
    </submittedName>
</protein>
<reference evidence="2" key="1">
    <citation type="submission" date="2024-07" db="EMBL/GenBank/DDBJ databases">
        <title>Two chromosome-level genome assemblies of Korean endemic species Abeliophyllum distichum and Forsythia ovata (Oleaceae).</title>
        <authorList>
            <person name="Jang H."/>
        </authorList>
    </citation>
    <scope>NUCLEOTIDE SEQUENCE [LARGE SCALE GENOMIC DNA]</scope>
</reference>
<accession>A0ABD1X764</accession>
<evidence type="ECO:0000313" key="2">
    <source>
        <dbReference type="Proteomes" id="UP001604277"/>
    </source>
</evidence>
<gene>
    <name evidence="1" type="ORF">Fot_02540</name>
</gene>